<accession>A0A0S4XMZ5</accession>
<proteinExistence type="predicted"/>
<dbReference type="InterPro" id="IPR018729">
    <property type="entry name" value="DUF2269_transmembrane"/>
</dbReference>
<feature type="transmembrane region" description="Helical" evidence="1">
    <location>
        <begin position="39"/>
        <end position="61"/>
    </location>
</feature>
<evidence type="ECO:0000313" key="2">
    <source>
        <dbReference type="EMBL" id="CUV65317.1"/>
    </source>
</evidence>
<keyword evidence="1" id="KW-1133">Transmembrane helix</keyword>
<evidence type="ECO:0000256" key="1">
    <source>
        <dbReference type="SAM" id="Phobius"/>
    </source>
</evidence>
<protein>
    <submittedName>
        <fullName evidence="2">Putative integral membrane protein</fullName>
    </submittedName>
</protein>
<dbReference type="AlphaFoldDB" id="A0A0S4XMZ5"/>
<reference evidence="2" key="1">
    <citation type="submission" date="2015-11" db="EMBL/GenBank/DDBJ databases">
        <authorList>
            <person name="Zhang Y."/>
            <person name="Guo Z."/>
        </authorList>
    </citation>
    <scope>NUCLEOTIDE SEQUENCE</scope>
    <source>
        <strain evidence="2">BN30871</strain>
    </source>
</reference>
<feature type="transmembrane region" description="Helical" evidence="1">
    <location>
        <begin position="81"/>
        <end position="101"/>
    </location>
</feature>
<dbReference type="Pfam" id="PF10027">
    <property type="entry name" value="DUF2269"/>
    <property type="match status" value="1"/>
</dbReference>
<keyword evidence="1" id="KW-0472">Membrane</keyword>
<organism evidence="2">
    <name type="scientific">Sulfurovum sp. enrichment culture clone C5</name>
    <dbReference type="NCBI Taxonomy" id="497650"/>
    <lineage>
        <taxon>Bacteria</taxon>
        <taxon>Pseudomonadati</taxon>
        <taxon>Campylobacterota</taxon>
        <taxon>Epsilonproteobacteria</taxon>
        <taxon>Campylobacterales</taxon>
        <taxon>Sulfurovaceae</taxon>
        <taxon>Sulfurovum</taxon>
        <taxon>environmental samples</taxon>
    </lineage>
</organism>
<feature type="transmembrane region" description="Helical" evidence="1">
    <location>
        <begin position="6"/>
        <end position="27"/>
    </location>
</feature>
<gene>
    <name evidence="2" type="ORF">BN3087_240056</name>
</gene>
<dbReference type="EMBL" id="FAXN01000023">
    <property type="protein sequence ID" value="CUV65317.1"/>
    <property type="molecule type" value="Genomic_DNA"/>
</dbReference>
<sequence>MTYKVLLFVHIIGVILFLGVGAGSAFYKLMTDRSKNIQAIVKVNSIVVLADWLFTTPAVLIQPISGVALAYVLNVSLMEPWLFVSIILYILSISLWLIAVYTQIKMKDISLDALEKGIELGDEYQKYVRWWIWLGIPSFLSMFLMMLLMMFHYWIVGS</sequence>
<feature type="transmembrane region" description="Helical" evidence="1">
    <location>
        <begin position="130"/>
        <end position="155"/>
    </location>
</feature>
<name>A0A0S4XMZ5_9BACT</name>
<keyword evidence="1" id="KW-0812">Transmembrane</keyword>